<comment type="subcellular location">
    <subcellularLocation>
        <location evidence="1">Cell membrane</location>
        <topology evidence="1">Multi-pass membrane protein</topology>
    </subcellularLocation>
</comment>
<proteinExistence type="inferred from homology"/>
<feature type="compositionally biased region" description="Low complexity" evidence="9">
    <location>
        <begin position="11"/>
        <end position="21"/>
    </location>
</feature>
<keyword evidence="6" id="KW-0029">Amino-acid transport</keyword>
<protein>
    <recommendedName>
        <fullName evidence="11">Amino acid permease/ SLC12A domain-containing protein</fullName>
    </recommendedName>
</protein>
<dbReference type="PIRSF" id="PIRSF006060">
    <property type="entry name" value="AA_transporter"/>
    <property type="match status" value="1"/>
</dbReference>
<accession>A0ABP0ZII7</accession>
<reference evidence="12 13" key="1">
    <citation type="submission" date="2024-03" db="EMBL/GenBank/DDBJ databases">
        <authorList>
            <person name="Brejova B."/>
        </authorList>
    </citation>
    <scope>NUCLEOTIDE SEQUENCE [LARGE SCALE GENOMIC DNA]</scope>
    <source>
        <strain evidence="12 13">CBS 14171</strain>
    </source>
</reference>
<dbReference type="NCBIfam" id="TIGR00913">
    <property type="entry name" value="2A0310"/>
    <property type="match status" value="1"/>
</dbReference>
<evidence type="ECO:0000313" key="12">
    <source>
        <dbReference type="EMBL" id="CAK9437806.1"/>
    </source>
</evidence>
<evidence type="ECO:0000256" key="4">
    <source>
        <dbReference type="ARBA" id="ARBA00022475"/>
    </source>
</evidence>
<feature type="transmembrane region" description="Helical" evidence="10">
    <location>
        <begin position="411"/>
        <end position="430"/>
    </location>
</feature>
<dbReference type="EMBL" id="OZ022407">
    <property type="protein sequence ID" value="CAK9437806.1"/>
    <property type="molecule type" value="Genomic_DNA"/>
</dbReference>
<dbReference type="InterPro" id="IPR004840">
    <property type="entry name" value="Amino_acid_permease_CS"/>
</dbReference>
<dbReference type="PANTHER" id="PTHR43341:SF1">
    <property type="entry name" value="GENERAL AMINO-ACID PERMEASE GAP1"/>
    <property type="match status" value="1"/>
</dbReference>
<feature type="transmembrane region" description="Helical" evidence="10">
    <location>
        <begin position="91"/>
        <end position="109"/>
    </location>
</feature>
<dbReference type="PROSITE" id="PS00218">
    <property type="entry name" value="AMINO_ACID_PERMEASE_1"/>
    <property type="match status" value="1"/>
</dbReference>
<feature type="transmembrane region" description="Helical" evidence="10">
    <location>
        <begin position="312"/>
        <end position="333"/>
    </location>
</feature>
<feature type="transmembrane region" description="Helical" evidence="10">
    <location>
        <begin position="483"/>
        <end position="506"/>
    </location>
</feature>
<dbReference type="Gene3D" id="1.20.1740.10">
    <property type="entry name" value="Amino acid/polyamine transporter I"/>
    <property type="match status" value="1"/>
</dbReference>
<dbReference type="InterPro" id="IPR004762">
    <property type="entry name" value="Amino_acid_permease_fungi"/>
</dbReference>
<organism evidence="12 13">
    <name type="scientific">Lodderomyces beijingensis</name>
    <dbReference type="NCBI Taxonomy" id="1775926"/>
    <lineage>
        <taxon>Eukaryota</taxon>
        <taxon>Fungi</taxon>
        <taxon>Dikarya</taxon>
        <taxon>Ascomycota</taxon>
        <taxon>Saccharomycotina</taxon>
        <taxon>Pichiomycetes</taxon>
        <taxon>Debaryomycetaceae</taxon>
        <taxon>Candida/Lodderomyces clade</taxon>
        <taxon>Lodderomyces</taxon>
    </lineage>
</organism>
<keyword evidence="8 10" id="KW-0472">Membrane</keyword>
<sequence>MSEKGIDFVKSSEVGSGSGSSQEKYGTYIDATDAQSHGEKPKLKGFKKWVDGFKRADTADMNLDPNISEAEKIAILTANSPLSKSLKQRHLTMIAIGGSIGTGLFVGSGGSLHTGGPAGLLIAYILIGTMIYCTVHSLGELAVTFPVSGAFVTYNTRFIDPSWGFAMAWNYAMQWLVVLPLELVAAAMTIKYWDTTTNSAAFVIIFYVLIIVINMFGVRGYGESEFIFSIIKVTAVLGFMILGIILAAGGTGKGYIGGKYWQHPGAFANGVKGVITVFVGAAFAFAGTELVGLAAAESTNPRKSLPSACRQVFWRITLFYVISLTLIGLLVPYDEPRLLSGSTDASASPFVIAIQNGGIKGLPSVMNVVIMIAVISVGNSSVFGSSRTLAALAASNQAPKIFGYIDKQGRPLVGVFAQLLIGALCFLAASDKQNLVFTWLQALSGLSSIFTWGSINLCLIRFRRALYVQGRDTSELGFTSQPGITGAYWGVIMNLAVLGLQFWIAIFPLGEKPSAEAFFQALLTVPVVIVFYVGHKLWTRNWRIFYRANEIDIDTGRADLDLELLKQELAEEREYMAAQPFYKRWYNVWC</sequence>
<keyword evidence="7 10" id="KW-1133">Transmembrane helix</keyword>
<evidence type="ECO:0000256" key="9">
    <source>
        <dbReference type="SAM" id="MobiDB-lite"/>
    </source>
</evidence>
<feature type="transmembrane region" description="Helical" evidence="10">
    <location>
        <begin position="270"/>
        <end position="291"/>
    </location>
</feature>
<dbReference type="InterPro" id="IPR004841">
    <property type="entry name" value="AA-permease/SLC12A_dom"/>
</dbReference>
<dbReference type="PANTHER" id="PTHR43341">
    <property type="entry name" value="AMINO ACID PERMEASE"/>
    <property type="match status" value="1"/>
</dbReference>
<feature type="transmembrane region" description="Helical" evidence="10">
    <location>
        <begin position="230"/>
        <end position="250"/>
    </location>
</feature>
<feature type="domain" description="Amino acid permease/ SLC12A" evidence="11">
    <location>
        <begin position="90"/>
        <end position="543"/>
    </location>
</feature>
<comment type="similarity">
    <text evidence="2">Belongs to the amino acid-polyamine-organocation (APC) superfamily. YAT (TC 2.A.3.10) family.</text>
</comment>
<dbReference type="GeneID" id="92207380"/>
<evidence type="ECO:0000256" key="5">
    <source>
        <dbReference type="ARBA" id="ARBA00022692"/>
    </source>
</evidence>
<dbReference type="Proteomes" id="UP001497383">
    <property type="component" value="Chromosome 3"/>
</dbReference>
<keyword evidence="3" id="KW-0813">Transport</keyword>
<evidence type="ECO:0000313" key="13">
    <source>
        <dbReference type="Proteomes" id="UP001497383"/>
    </source>
</evidence>
<evidence type="ECO:0000256" key="10">
    <source>
        <dbReference type="SAM" id="Phobius"/>
    </source>
</evidence>
<dbReference type="RefSeq" id="XP_066829122.1">
    <property type="nucleotide sequence ID" value="XM_066972155.1"/>
</dbReference>
<keyword evidence="4" id="KW-1003">Cell membrane</keyword>
<feature type="transmembrane region" description="Helical" evidence="10">
    <location>
        <begin position="199"/>
        <end position="218"/>
    </location>
</feature>
<feature type="region of interest" description="Disordered" evidence="9">
    <location>
        <begin position="1"/>
        <end position="24"/>
    </location>
</feature>
<feature type="transmembrane region" description="Helical" evidence="10">
    <location>
        <begin position="121"/>
        <end position="154"/>
    </location>
</feature>
<name>A0ABP0ZII7_9ASCO</name>
<evidence type="ECO:0000256" key="6">
    <source>
        <dbReference type="ARBA" id="ARBA00022970"/>
    </source>
</evidence>
<feature type="transmembrane region" description="Helical" evidence="10">
    <location>
        <begin position="368"/>
        <end position="390"/>
    </location>
</feature>
<evidence type="ECO:0000256" key="1">
    <source>
        <dbReference type="ARBA" id="ARBA00004651"/>
    </source>
</evidence>
<feature type="transmembrane region" description="Helical" evidence="10">
    <location>
        <begin position="518"/>
        <end position="538"/>
    </location>
</feature>
<evidence type="ECO:0000256" key="2">
    <source>
        <dbReference type="ARBA" id="ARBA00006983"/>
    </source>
</evidence>
<evidence type="ECO:0000259" key="11">
    <source>
        <dbReference type="Pfam" id="PF00324"/>
    </source>
</evidence>
<evidence type="ECO:0000256" key="7">
    <source>
        <dbReference type="ARBA" id="ARBA00022989"/>
    </source>
</evidence>
<feature type="transmembrane region" description="Helical" evidence="10">
    <location>
        <begin position="175"/>
        <end position="193"/>
    </location>
</feature>
<keyword evidence="5 10" id="KW-0812">Transmembrane</keyword>
<evidence type="ECO:0000256" key="3">
    <source>
        <dbReference type="ARBA" id="ARBA00022448"/>
    </source>
</evidence>
<feature type="transmembrane region" description="Helical" evidence="10">
    <location>
        <begin position="436"/>
        <end position="462"/>
    </location>
</feature>
<dbReference type="Pfam" id="PF00324">
    <property type="entry name" value="AA_permease"/>
    <property type="match status" value="1"/>
</dbReference>
<evidence type="ECO:0000256" key="8">
    <source>
        <dbReference type="ARBA" id="ARBA00023136"/>
    </source>
</evidence>
<gene>
    <name evidence="12" type="ORF">LODBEIA_P21840</name>
</gene>
<keyword evidence="13" id="KW-1185">Reference proteome</keyword>
<dbReference type="InterPro" id="IPR050524">
    <property type="entry name" value="APC_YAT"/>
</dbReference>